<evidence type="ECO:0000313" key="1">
    <source>
        <dbReference type="EMBL" id="RZC60538.1"/>
    </source>
</evidence>
<accession>A0A4Y7JLB2</accession>
<dbReference type="Proteomes" id="UP000316621">
    <property type="component" value="Chromosome 5"/>
</dbReference>
<evidence type="ECO:0000313" key="2">
    <source>
        <dbReference type="EMBL" id="RZC60539.1"/>
    </source>
</evidence>
<dbReference type="EMBL" id="CM010719">
    <property type="protein sequence ID" value="RZC60538.1"/>
    <property type="molecule type" value="Genomic_DNA"/>
</dbReference>
<gene>
    <name evidence="2" type="ORF">C5167_022321</name>
    <name evidence="1" type="ORF">C5167_022322</name>
</gene>
<dbReference type="Gramene" id="RZC60538">
    <property type="protein sequence ID" value="RZC60538"/>
    <property type="gene ID" value="C5167_022322"/>
</dbReference>
<reference evidence="2 3" key="1">
    <citation type="journal article" date="2018" name="Science">
        <title>The opium poppy genome and morphinan production.</title>
        <authorList>
            <person name="Guo L."/>
            <person name="Winzer T."/>
            <person name="Yang X."/>
            <person name="Li Y."/>
            <person name="Ning Z."/>
            <person name="He Z."/>
            <person name="Teodor R."/>
            <person name="Lu Y."/>
            <person name="Bowser T.A."/>
            <person name="Graham I.A."/>
            <person name="Ye K."/>
        </authorList>
    </citation>
    <scope>NUCLEOTIDE SEQUENCE [LARGE SCALE GENOMIC DNA]</scope>
    <source>
        <strain evidence="3">cv. HN1</strain>
        <tissue evidence="2">Leaves</tissue>
    </source>
</reference>
<dbReference type="AlphaFoldDB" id="A0A4Y7JLB2"/>
<sequence length="81" mass="9418">METNGEVKKRPTSSPLRNFKFFQVVVADNYFTGRWIGHPIFELIRHDTSFSSYKVDGLIRLMEGEKLDQSASDPQKLRSRL</sequence>
<dbReference type="STRING" id="3469.A0A4Y7JLB2"/>
<dbReference type="Gramene" id="RZC60539">
    <property type="protein sequence ID" value="RZC60539"/>
    <property type="gene ID" value="C5167_022321"/>
</dbReference>
<proteinExistence type="predicted"/>
<organism evidence="2 3">
    <name type="scientific">Papaver somniferum</name>
    <name type="common">Opium poppy</name>
    <dbReference type="NCBI Taxonomy" id="3469"/>
    <lineage>
        <taxon>Eukaryota</taxon>
        <taxon>Viridiplantae</taxon>
        <taxon>Streptophyta</taxon>
        <taxon>Embryophyta</taxon>
        <taxon>Tracheophyta</taxon>
        <taxon>Spermatophyta</taxon>
        <taxon>Magnoliopsida</taxon>
        <taxon>Ranunculales</taxon>
        <taxon>Papaveraceae</taxon>
        <taxon>Papaveroideae</taxon>
        <taxon>Papaver</taxon>
    </lineage>
</organism>
<name>A0A4Y7JLB2_PAPSO</name>
<dbReference type="EMBL" id="CM010719">
    <property type="protein sequence ID" value="RZC60539.1"/>
    <property type="molecule type" value="Genomic_DNA"/>
</dbReference>
<evidence type="ECO:0000313" key="3">
    <source>
        <dbReference type="Proteomes" id="UP000316621"/>
    </source>
</evidence>
<protein>
    <submittedName>
        <fullName evidence="2">Uncharacterized protein</fullName>
    </submittedName>
</protein>
<keyword evidence="3" id="KW-1185">Reference proteome</keyword>